<evidence type="ECO:0000313" key="3">
    <source>
        <dbReference type="Proteomes" id="UP001217089"/>
    </source>
</evidence>
<dbReference type="PANTHER" id="PTHR31516">
    <property type="entry name" value="STABILIZER OF AXONEMAL MICROTUBULES 2"/>
    <property type="match status" value="1"/>
</dbReference>
<accession>A0ABQ9FC88</accession>
<protein>
    <submittedName>
        <fullName evidence="2">Uncharacterized protein</fullName>
    </submittedName>
</protein>
<dbReference type="EMBL" id="JARBDR010000376">
    <property type="protein sequence ID" value="KAJ8313303.1"/>
    <property type="molecule type" value="Genomic_DNA"/>
</dbReference>
<comment type="caution">
    <text evidence="2">The sequence shown here is derived from an EMBL/GenBank/DDBJ whole genome shotgun (WGS) entry which is preliminary data.</text>
</comment>
<name>A0ABQ9FC88_TEGGR</name>
<keyword evidence="3" id="KW-1185">Reference proteome</keyword>
<comment type="similarity">
    <text evidence="1">Belongs to the FAM154 family.</text>
</comment>
<reference evidence="2 3" key="1">
    <citation type="submission" date="2022-12" db="EMBL/GenBank/DDBJ databases">
        <title>Chromosome-level genome of Tegillarca granosa.</title>
        <authorList>
            <person name="Kim J."/>
        </authorList>
    </citation>
    <scope>NUCLEOTIDE SEQUENCE [LARGE SCALE GENOMIC DNA]</scope>
    <source>
        <strain evidence="2">Teg-2019</strain>
        <tissue evidence="2">Adductor muscle</tissue>
    </source>
</reference>
<dbReference type="Proteomes" id="UP001217089">
    <property type="component" value="Unassembled WGS sequence"/>
</dbReference>
<sequence length="228" mass="27151">MINKDCTFVVTRADHFTHENLFLPVFSYFYNLDHDYQPIDIERNTQIRVPPPVSQLHDKEVKFDGRTKYNEFFKHPGTTTRVRYGDFHENRPYIPPQVKFEGSSITQSSFVPKKLEEPTRDFKPEHHLISTEGKQEFNTSYKESYTKPLVKPCKAYIYLLQQELKRQREARAQNQNQAISIKILEFTDFKRENNDQNLRHFTIRFYLNLTLTSRHTSTMAIQMVNIPI</sequence>
<proteinExistence type="inferred from homology"/>
<gene>
    <name evidence="2" type="ORF">KUTeg_009089</name>
</gene>
<evidence type="ECO:0000256" key="1">
    <source>
        <dbReference type="ARBA" id="ARBA00008738"/>
    </source>
</evidence>
<dbReference type="InterPro" id="IPR033336">
    <property type="entry name" value="SAXO1/2"/>
</dbReference>
<dbReference type="PANTHER" id="PTHR31516:SF18">
    <property type="entry name" value="TRANSLATION INITIATION FACTOR IF-2"/>
    <property type="match status" value="1"/>
</dbReference>
<organism evidence="2 3">
    <name type="scientific">Tegillarca granosa</name>
    <name type="common">Malaysian cockle</name>
    <name type="synonym">Anadara granosa</name>
    <dbReference type="NCBI Taxonomy" id="220873"/>
    <lineage>
        <taxon>Eukaryota</taxon>
        <taxon>Metazoa</taxon>
        <taxon>Spiralia</taxon>
        <taxon>Lophotrochozoa</taxon>
        <taxon>Mollusca</taxon>
        <taxon>Bivalvia</taxon>
        <taxon>Autobranchia</taxon>
        <taxon>Pteriomorphia</taxon>
        <taxon>Arcoida</taxon>
        <taxon>Arcoidea</taxon>
        <taxon>Arcidae</taxon>
        <taxon>Tegillarca</taxon>
    </lineage>
</organism>
<evidence type="ECO:0000313" key="2">
    <source>
        <dbReference type="EMBL" id="KAJ8313303.1"/>
    </source>
</evidence>